<protein>
    <submittedName>
        <fullName evidence="2">Uncharacterized protein</fullName>
    </submittedName>
</protein>
<organism evidence="2 3">
    <name type="scientific">Catenuloplanes niger</name>
    <dbReference type="NCBI Taxonomy" id="587534"/>
    <lineage>
        <taxon>Bacteria</taxon>
        <taxon>Bacillati</taxon>
        <taxon>Actinomycetota</taxon>
        <taxon>Actinomycetes</taxon>
        <taxon>Micromonosporales</taxon>
        <taxon>Micromonosporaceae</taxon>
        <taxon>Catenuloplanes</taxon>
    </lineage>
</organism>
<proteinExistence type="predicted"/>
<feature type="region of interest" description="Disordered" evidence="1">
    <location>
        <begin position="1"/>
        <end position="77"/>
    </location>
</feature>
<gene>
    <name evidence="2" type="ORF">J2S44_007646</name>
</gene>
<evidence type="ECO:0000256" key="1">
    <source>
        <dbReference type="SAM" id="MobiDB-lite"/>
    </source>
</evidence>
<reference evidence="2 3" key="1">
    <citation type="submission" date="2023-07" db="EMBL/GenBank/DDBJ databases">
        <title>Sequencing the genomes of 1000 actinobacteria strains.</title>
        <authorList>
            <person name="Klenk H.-P."/>
        </authorList>
    </citation>
    <scope>NUCLEOTIDE SEQUENCE [LARGE SCALE GENOMIC DNA]</scope>
    <source>
        <strain evidence="2 3">DSM 44711</strain>
    </source>
</reference>
<name>A0AAE3ZYX9_9ACTN</name>
<feature type="compositionally biased region" description="Basic and acidic residues" evidence="1">
    <location>
        <begin position="54"/>
        <end position="63"/>
    </location>
</feature>
<evidence type="ECO:0000313" key="3">
    <source>
        <dbReference type="Proteomes" id="UP001183629"/>
    </source>
</evidence>
<dbReference type="EMBL" id="JAVDYC010000001">
    <property type="protein sequence ID" value="MDR7327396.1"/>
    <property type="molecule type" value="Genomic_DNA"/>
</dbReference>
<feature type="compositionally biased region" description="Basic residues" evidence="1">
    <location>
        <begin position="25"/>
        <end position="46"/>
    </location>
</feature>
<comment type="caution">
    <text evidence="2">The sequence shown here is derived from an EMBL/GenBank/DDBJ whole genome shotgun (WGS) entry which is preliminary data.</text>
</comment>
<keyword evidence="3" id="KW-1185">Reference proteome</keyword>
<sequence length="110" mass="12421">MDACGEPGCSSLRSRERLRGSSRPPARRAAARRGRRRVRLRGRARRCLAGPHSADGDRTRRADTVPGMRRWPGPVHRPQHTLLSVRYCGHPHSYDYKHQDQTCPCLIGAT</sequence>
<accession>A0AAE3ZYX9</accession>
<evidence type="ECO:0000313" key="2">
    <source>
        <dbReference type="EMBL" id="MDR7327396.1"/>
    </source>
</evidence>
<dbReference type="AlphaFoldDB" id="A0AAE3ZYX9"/>
<dbReference type="Proteomes" id="UP001183629">
    <property type="component" value="Unassembled WGS sequence"/>
</dbReference>